<evidence type="ECO:0000259" key="5">
    <source>
        <dbReference type="PROSITE" id="PS01124"/>
    </source>
</evidence>
<reference evidence="6 7" key="1">
    <citation type="submission" date="2019-08" db="EMBL/GenBank/DDBJ databases">
        <title>In-depth cultivation of the pig gut microbiome towards novel bacterial diversity and tailored functional studies.</title>
        <authorList>
            <person name="Wylensek D."/>
            <person name="Hitch T.C.A."/>
            <person name="Clavel T."/>
        </authorList>
    </citation>
    <scope>NUCLEOTIDE SEQUENCE [LARGE SCALE GENOMIC DNA]</scope>
    <source>
        <strain evidence="6 7">WCA3-601-WT-6J</strain>
    </source>
</reference>
<sequence>MKQAHGKIKTSPKDRDRCSSGLFQMPACGGPKSGKKGKRMNETEIIQHPQIDGLRIFFDTVDYRTPHVHEEFELIWLMEGRLSVQAGPFRHVAQSGEMVLFDPQQTHEFHKVEESCTFLCLQVAPTMLAGCFPAIRNIRTGGVCPGIYLSPDVFAQVQRGLLNVMRAYLERPACYELCCAGHVHLLMYRLLAAAPHVLLTAEENAERERRNARLLRLIRFVDQNYMHKIRLSDFARAERRSMSYLSHFVKEALGQSFQEYVNTVRFHCACKLIAAGQRRMLDVCVASGFSDYRYFSAAFQKRLGMTPEEYSRQPQSPVLDEMQVHHSLHSLERFYSREKSLELLERFEAKYAPGV</sequence>
<feature type="region of interest" description="Disordered" evidence="4">
    <location>
        <begin position="1"/>
        <end position="24"/>
    </location>
</feature>
<evidence type="ECO:0000256" key="4">
    <source>
        <dbReference type="SAM" id="MobiDB-lite"/>
    </source>
</evidence>
<dbReference type="GO" id="GO:0003700">
    <property type="term" value="F:DNA-binding transcription factor activity"/>
    <property type="evidence" value="ECO:0007669"/>
    <property type="project" value="InterPro"/>
</dbReference>
<dbReference type="GO" id="GO:0043565">
    <property type="term" value="F:sequence-specific DNA binding"/>
    <property type="evidence" value="ECO:0007669"/>
    <property type="project" value="InterPro"/>
</dbReference>
<dbReference type="InterPro" id="IPR014710">
    <property type="entry name" value="RmlC-like_jellyroll"/>
</dbReference>
<evidence type="ECO:0000256" key="3">
    <source>
        <dbReference type="ARBA" id="ARBA00023163"/>
    </source>
</evidence>
<dbReference type="SUPFAM" id="SSF51182">
    <property type="entry name" value="RmlC-like cupins"/>
    <property type="match status" value="1"/>
</dbReference>
<dbReference type="SUPFAM" id="SSF46689">
    <property type="entry name" value="Homeodomain-like"/>
    <property type="match status" value="1"/>
</dbReference>
<dbReference type="SMART" id="SM00342">
    <property type="entry name" value="HTH_ARAC"/>
    <property type="match status" value="1"/>
</dbReference>
<dbReference type="Proteomes" id="UP000431913">
    <property type="component" value="Unassembled WGS sequence"/>
</dbReference>
<dbReference type="EMBL" id="VUNJ01000025">
    <property type="protein sequence ID" value="MST93382.1"/>
    <property type="molecule type" value="Genomic_DNA"/>
</dbReference>
<evidence type="ECO:0000256" key="2">
    <source>
        <dbReference type="ARBA" id="ARBA00023125"/>
    </source>
</evidence>
<dbReference type="InterPro" id="IPR018060">
    <property type="entry name" value="HTH_AraC"/>
</dbReference>
<organism evidence="6 7">
    <name type="scientific">Ruthenibacterium lactatiformans</name>
    <dbReference type="NCBI Taxonomy" id="1550024"/>
    <lineage>
        <taxon>Bacteria</taxon>
        <taxon>Bacillati</taxon>
        <taxon>Bacillota</taxon>
        <taxon>Clostridia</taxon>
        <taxon>Eubacteriales</taxon>
        <taxon>Oscillospiraceae</taxon>
        <taxon>Ruthenibacterium</taxon>
    </lineage>
</organism>
<keyword evidence="2" id="KW-0238">DNA-binding</keyword>
<dbReference type="InterPro" id="IPR003313">
    <property type="entry name" value="AraC-bd"/>
</dbReference>
<gene>
    <name evidence="6" type="ORF">FYJ76_15820</name>
</gene>
<dbReference type="InterPro" id="IPR050204">
    <property type="entry name" value="AraC_XylS_family_regulators"/>
</dbReference>
<dbReference type="Gene3D" id="2.60.120.10">
    <property type="entry name" value="Jelly Rolls"/>
    <property type="match status" value="1"/>
</dbReference>
<dbReference type="Pfam" id="PF02311">
    <property type="entry name" value="AraC_binding"/>
    <property type="match status" value="1"/>
</dbReference>
<keyword evidence="3" id="KW-0804">Transcription</keyword>
<feature type="compositionally biased region" description="Basic residues" evidence="4">
    <location>
        <begin position="1"/>
        <end position="10"/>
    </location>
</feature>
<dbReference type="InterPro" id="IPR009057">
    <property type="entry name" value="Homeodomain-like_sf"/>
</dbReference>
<dbReference type="Gene3D" id="1.10.10.60">
    <property type="entry name" value="Homeodomain-like"/>
    <property type="match status" value="2"/>
</dbReference>
<dbReference type="PANTHER" id="PTHR46796">
    <property type="entry name" value="HTH-TYPE TRANSCRIPTIONAL ACTIVATOR RHAS-RELATED"/>
    <property type="match status" value="1"/>
</dbReference>
<feature type="domain" description="HTH araC/xylS-type" evidence="5">
    <location>
        <begin position="215"/>
        <end position="313"/>
    </location>
</feature>
<evidence type="ECO:0000256" key="1">
    <source>
        <dbReference type="ARBA" id="ARBA00023015"/>
    </source>
</evidence>
<dbReference type="AlphaFoldDB" id="A0A6I2U6N6"/>
<evidence type="ECO:0000313" key="7">
    <source>
        <dbReference type="Proteomes" id="UP000431913"/>
    </source>
</evidence>
<dbReference type="PROSITE" id="PS01124">
    <property type="entry name" value="HTH_ARAC_FAMILY_2"/>
    <property type="match status" value="1"/>
</dbReference>
<comment type="caution">
    <text evidence="6">The sequence shown here is derived from an EMBL/GenBank/DDBJ whole genome shotgun (WGS) entry which is preliminary data.</text>
</comment>
<protein>
    <submittedName>
        <fullName evidence="6">AraC family transcriptional regulator</fullName>
    </submittedName>
</protein>
<keyword evidence="1" id="KW-0805">Transcription regulation</keyword>
<dbReference type="InterPro" id="IPR011051">
    <property type="entry name" value="RmlC_Cupin_sf"/>
</dbReference>
<dbReference type="Pfam" id="PF12833">
    <property type="entry name" value="HTH_18"/>
    <property type="match status" value="1"/>
</dbReference>
<proteinExistence type="predicted"/>
<name>A0A6I2U6N6_9FIRM</name>
<evidence type="ECO:0000313" key="6">
    <source>
        <dbReference type="EMBL" id="MST93382.1"/>
    </source>
</evidence>
<accession>A0A6I2U6N6</accession>